<reference evidence="2" key="1">
    <citation type="submission" date="2021-05" db="EMBL/GenBank/DDBJ databases">
        <authorList>
            <person name="Pietrasiak N."/>
            <person name="Ward R."/>
            <person name="Stajich J.E."/>
            <person name="Kurbessoian T."/>
        </authorList>
    </citation>
    <scope>NUCLEOTIDE SEQUENCE</scope>
    <source>
        <strain evidence="2">GSE-TBD4-15B</strain>
    </source>
</reference>
<dbReference type="SUPFAM" id="SSF141868">
    <property type="entry name" value="EAL domain-like"/>
    <property type="match status" value="1"/>
</dbReference>
<dbReference type="Proteomes" id="UP000707356">
    <property type="component" value="Unassembled WGS sequence"/>
</dbReference>
<dbReference type="InterPro" id="IPR001633">
    <property type="entry name" value="EAL_dom"/>
</dbReference>
<gene>
    <name evidence="2" type="ORF">KME07_07110</name>
</gene>
<reference evidence="2" key="2">
    <citation type="journal article" date="2022" name="Microbiol. Resour. Announc.">
        <title>Metagenome Sequencing to Explore Phylogenomics of Terrestrial Cyanobacteria.</title>
        <authorList>
            <person name="Ward R.D."/>
            <person name="Stajich J.E."/>
            <person name="Johansen J.R."/>
            <person name="Huntemann M."/>
            <person name="Clum A."/>
            <person name="Foster B."/>
            <person name="Foster B."/>
            <person name="Roux S."/>
            <person name="Palaniappan K."/>
            <person name="Varghese N."/>
            <person name="Mukherjee S."/>
            <person name="Reddy T.B.K."/>
            <person name="Daum C."/>
            <person name="Copeland A."/>
            <person name="Chen I.A."/>
            <person name="Ivanova N.N."/>
            <person name="Kyrpides N.C."/>
            <person name="Shapiro N."/>
            <person name="Eloe-Fadrosh E.A."/>
            <person name="Pietrasiak N."/>
        </authorList>
    </citation>
    <scope>NUCLEOTIDE SEQUENCE</scope>
    <source>
        <strain evidence="2">GSE-TBD4-15B</strain>
    </source>
</reference>
<dbReference type="CDD" id="cd01948">
    <property type="entry name" value="EAL"/>
    <property type="match status" value="1"/>
</dbReference>
<dbReference type="Gene3D" id="3.20.20.450">
    <property type="entry name" value="EAL domain"/>
    <property type="match status" value="1"/>
</dbReference>
<dbReference type="SMART" id="SM00052">
    <property type="entry name" value="EAL"/>
    <property type="match status" value="1"/>
</dbReference>
<evidence type="ECO:0000313" key="2">
    <source>
        <dbReference type="EMBL" id="MBW4465197.1"/>
    </source>
</evidence>
<organism evidence="2 3">
    <name type="scientific">Pegethrix bostrychoides GSE-TBD4-15B</name>
    <dbReference type="NCBI Taxonomy" id="2839662"/>
    <lineage>
        <taxon>Bacteria</taxon>
        <taxon>Bacillati</taxon>
        <taxon>Cyanobacteriota</taxon>
        <taxon>Cyanophyceae</taxon>
        <taxon>Oculatellales</taxon>
        <taxon>Oculatellaceae</taxon>
        <taxon>Pegethrix</taxon>
    </lineage>
</organism>
<evidence type="ECO:0000259" key="1">
    <source>
        <dbReference type="PROSITE" id="PS50883"/>
    </source>
</evidence>
<dbReference type="PROSITE" id="PS50883">
    <property type="entry name" value="EAL"/>
    <property type="match status" value="1"/>
</dbReference>
<dbReference type="EMBL" id="JAHHHV010000034">
    <property type="protein sequence ID" value="MBW4465197.1"/>
    <property type="molecule type" value="Genomic_DNA"/>
</dbReference>
<name>A0A951U573_9CYAN</name>
<feature type="domain" description="EAL" evidence="1">
    <location>
        <begin position="257"/>
        <end position="511"/>
    </location>
</feature>
<comment type="caution">
    <text evidence="2">The sequence shown here is derived from an EMBL/GenBank/DDBJ whole genome shotgun (WGS) entry which is preliminary data.</text>
</comment>
<dbReference type="AlphaFoldDB" id="A0A951U573"/>
<dbReference type="Pfam" id="PF00563">
    <property type="entry name" value="EAL"/>
    <property type="match status" value="1"/>
</dbReference>
<evidence type="ECO:0000313" key="3">
    <source>
        <dbReference type="Proteomes" id="UP000707356"/>
    </source>
</evidence>
<dbReference type="PANTHER" id="PTHR33121">
    <property type="entry name" value="CYCLIC DI-GMP PHOSPHODIESTERASE PDEF"/>
    <property type="match status" value="1"/>
</dbReference>
<sequence length="513" mass="57723">MLPTILLLTISYFQSIADARASLATLVNTATSEADKLLRDADQILHRLKVDLDQADQKTAASLLQRQIYSDFRFREAGIFNSKGLLTATSLGIVDPPEPVSFTKSGFDPNNPNLQILGPGRSQVMQERSVALTLLGSKSIRGIYLLVDPVILTYFLEVTPDPNLGADGFITIMTRDQRILNTANASSQTVFDQLLNPSPEQIQITQTTDDGNITIVGQINRKWALRHWFKELAIIAPITCLISGLLTHIFIRQVQRSAVLDYELKLGLAQNEFELHYQPIVDLKTRRCVGAEALIRWHHPQQGMIYPGLFIPIAEQTGFIIPMTEWIIKKVIQDRASLDAKFHNLYTSINLSPSHLDTGDVNQIIQTLEAADDPYSLNIVFEITENKLIENWETAAQDAIARLKQRGIRFAIDDFGTGYSNISYLQIFDADYLKLDQIFVKGIAQDHGSRQIVDSLIDLSNKLGLATIAEGIETEAQFHYLLERGVRYGQGWLFSRPLLLEDFQKFIQEHQSD</sequence>
<protein>
    <submittedName>
        <fullName evidence="2">EAL domain-containing protein</fullName>
    </submittedName>
</protein>
<proteinExistence type="predicted"/>
<dbReference type="PANTHER" id="PTHR33121:SF79">
    <property type="entry name" value="CYCLIC DI-GMP PHOSPHODIESTERASE PDED-RELATED"/>
    <property type="match status" value="1"/>
</dbReference>
<dbReference type="InterPro" id="IPR035919">
    <property type="entry name" value="EAL_sf"/>
</dbReference>
<dbReference type="InterPro" id="IPR050706">
    <property type="entry name" value="Cyclic-di-GMP_PDE-like"/>
</dbReference>
<accession>A0A951U573</accession>
<dbReference type="GO" id="GO:0071111">
    <property type="term" value="F:cyclic-guanylate-specific phosphodiesterase activity"/>
    <property type="evidence" value="ECO:0007669"/>
    <property type="project" value="InterPro"/>
</dbReference>